<evidence type="ECO:0000256" key="4">
    <source>
        <dbReference type="ARBA" id="ARBA00023157"/>
    </source>
</evidence>
<proteinExistence type="predicted"/>
<evidence type="ECO:0000313" key="7">
    <source>
        <dbReference type="EMBL" id="CAG9864555.1"/>
    </source>
</evidence>
<dbReference type="GO" id="GO:0006508">
    <property type="term" value="P:proteolysis"/>
    <property type="evidence" value="ECO:0007669"/>
    <property type="project" value="UniProtKB-KW"/>
</dbReference>
<evidence type="ECO:0000313" key="8">
    <source>
        <dbReference type="Proteomes" id="UP001153712"/>
    </source>
</evidence>
<dbReference type="InterPro" id="IPR018114">
    <property type="entry name" value="TRYPSIN_HIS"/>
</dbReference>
<evidence type="ECO:0000256" key="5">
    <source>
        <dbReference type="SAM" id="SignalP"/>
    </source>
</evidence>
<dbReference type="Pfam" id="PF00089">
    <property type="entry name" value="Trypsin"/>
    <property type="match status" value="1"/>
</dbReference>
<dbReference type="PANTHER" id="PTHR24252">
    <property type="entry name" value="ACROSIN-RELATED"/>
    <property type="match status" value="1"/>
</dbReference>
<reference evidence="7" key="1">
    <citation type="submission" date="2022-01" db="EMBL/GenBank/DDBJ databases">
        <authorList>
            <person name="King R."/>
        </authorList>
    </citation>
    <scope>NUCLEOTIDE SEQUENCE</scope>
</reference>
<organism evidence="7 8">
    <name type="scientific">Phyllotreta striolata</name>
    <name type="common">Striped flea beetle</name>
    <name type="synonym">Crioceris striolata</name>
    <dbReference type="NCBI Taxonomy" id="444603"/>
    <lineage>
        <taxon>Eukaryota</taxon>
        <taxon>Metazoa</taxon>
        <taxon>Ecdysozoa</taxon>
        <taxon>Arthropoda</taxon>
        <taxon>Hexapoda</taxon>
        <taxon>Insecta</taxon>
        <taxon>Pterygota</taxon>
        <taxon>Neoptera</taxon>
        <taxon>Endopterygota</taxon>
        <taxon>Coleoptera</taxon>
        <taxon>Polyphaga</taxon>
        <taxon>Cucujiformia</taxon>
        <taxon>Chrysomeloidea</taxon>
        <taxon>Chrysomelidae</taxon>
        <taxon>Galerucinae</taxon>
        <taxon>Alticini</taxon>
        <taxon>Phyllotreta</taxon>
    </lineage>
</organism>
<keyword evidence="5" id="KW-0732">Signal</keyword>
<keyword evidence="3" id="KW-0720">Serine protease</keyword>
<dbReference type="PRINTS" id="PR00722">
    <property type="entry name" value="CHYMOTRYPSIN"/>
</dbReference>
<keyword evidence="4" id="KW-1015">Disulfide bond</keyword>
<dbReference type="Proteomes" id="UP001153712">
    <property type="component" value="Chromosome 8"/>
</dbReference>
<dbReference type="GO" id="GO:0004252">
    <property type="term" value="F:serine-type endopeptidase activity"/>
    <property type="evidence" value="ECO:0007669"/>
    <property type="project" value="InterPro"/>
</dbReference>
<accession>A0A9N9XTI2</accession>
<protein>
    <recommendedName>
        <fullName evidence="6">Peptidase S1 domain-containing protein</fullName>
    </recommendedName>
</protein>
<name>A0A9N9XTI2_PHYSR</name>
<keyword evidence="1" id="KW-0645">Protease</keyword>
<dbReference type="InterPro" id="IPR001314">
    <property type="entry name" value="Peptidase_S1A"/>
</dbReference>
<dbReference type="PROSITE" id="PS00134">
    <property type="entry name" value="TRYPSIN_HIS"/>
    <property type="match status" value="1"/>
</dbReference>
<dbReference type="EMBL" id="OU900101">
    <property type="protein sequence ID" value="CAG9864555.1"/>
    <property type="molecule type" value="Genomic_DNA"/>
</dbReference>
<dbReference type="OrthoDB" id="9448935at2759"/>
<evidence type="ECO:0000256" key="1">
    <source>
        <dbReference type="ARBA" id="ARBA00022670"/>
    </source>
</evidence>
<evidence type="ECO:0000256" key="2">
    <source>
        <dbReference type="ARBA" id="ARBA00022801"/>
    </source>
</evidence>
<evidence type="ECO:0000256" key="3">
    <source>
        <dbReference type="ARBA" id="ARBA00022825"/>
    </source>
</evidence>
<dbReference type="SUPFAM" id="SSF50494">
    <property type="entry name" value="Trypsin-like serine proteases"/>
    <property type="match status" value="1"/>
</dbReference>
<dbReference type="PROSITE" id="PS50240">
    <property type="entry name" value="TRYPSIN_DOM"/>
    <property type="match status" value="1"/>
</dbReference>
<dbReference type="InterPro" id="IPR043504">
    <property type="entry name" value="Peptidase_S1_PA_chymotrypsin"/>
</dbReference>
<dbReference type="AlphaFoldDB" id="A0A9N9XTI2"/>
<dbReference type="InterPro" id="IPR001254">
    <property type="entry name" value="Trypsin_dom"/>
</dbReference>
<dbReference type="CDD" id="cd00190">
    <property type="entry name" value="Tryp_SPc"/>
    <property type="match status" value="1"/>
</dbReference>
<sequence>MLKSIAFSLAILVCLAFAEKNYKNYAKHGVCGKSFVMSLRIIGGERAKRAEFPWMVSIMRRGNHFCGGSIISERFVLTAAHCFCSGLDDDDFYSPRSVKLRIGHHKLAEEMREGFTAHVKSIVIHSGYKCNVAKDDIALVVLEKDLAWSATVAPVCVSRTKDELTGGGHVTVAGWGWTSQDFATGERSNALRKARLRMIDLDDCRSWYKAEKKSLKILNSHLCAGYKSGGIDACWADSGGPLMKPVGSSTDQMMIVGIVSTGRGCGLANLPGIYTMVSHYIPWIDGVMETFPNK</sequence>
<dbReference type="SMART" id="SM00020">
    <property type="entry name" value="Tryp_SPc"/>
    <property type="match status" value="1"/>
</dbReference>
<keyword evidence="2" id="KW-0378">Hydrolase</keyword>
<dbReference type="FunFam" id="2.40.10.10:FF:000003">
    <property type="entry name" value="Transmembrane serine protease 3"/>
    <property type="match status" value="1"/>
</dbReference>
<feature type="domain" description="Peptidase S1" evidence="6">
    <location>
        <begin position="41"/>
        <end position="289"/>
    </location>
</feature>
<dbReference type="InterPro" id="IPR009003">
    <property type="entry name" value="Peptidase_S1_PA"/>
</dbReference>
<evidence type="ECO:0000259" key="6">
    <source>
        <dbReference type="PROSITE" id="PS50240"/>
    </source>
</evidence>
<dbReference type="Gene3D" id="2.40.10.10">
    <property type="entry name" value="Trypsin-like serine proteases"/>
    <property type="match status" value="1"/>
</dbReference>
<gene>
    <name evidence="7" type="ORF">PHYEVI_LOCUS10808</name>
</gene>
<dbReference type="PANTHER" id="PTHR24252:SF7">
    <property type="entry name" value="HYALIN"/>
    <property type="match status" value="1"/>
</dbReference>
<feature type="signal peptide" evidence="5">
    <location>
        <begin position="1"/>
        <end position="18"/>
    </location>
</feature>
<feature type="chain" id="PRO_5040227697" description="Peptidase S1 domain-containing protein" evidence="5">
    <location>
        <begin position="19"/>
        <end position="294"/>
    </location>
</feature>
<keyword evidence="8" id="KW-1185">Reference proteome</keyword>